<organism evidence="13 14">
    <name type="scientific">Bagarius yarrelli</name>
    <name type="common">Goonch</name>
    <name type="synonym">Bagrus yarrelli</name>
    <dbReference type="NCBI Taxonomy" id="175774"/>
    <lineage>
        <taxon>Eukaryota</taxon>
        <taxon>Metazoa</taxon>
        <taxon>Chordata</taxon>
        <taxon>Craniata</taxon>
        <taxon>Vertebrata</taxon>
        <taxon>Euteleostomi</taxon>
        <taxon>Actinopterygii</taxon>
        <taxon>Neopterygii</taxon>
        <taxon>Teleostei</taxon>
        <taxon>Ostariophysi</taxon>
        <taxon>Siluriformes</taxon>
        <taxon>Sisoridae</taxon>
        <taxon>Sisorinae</taxon>
        <taxon>Bagarius</taxon>
    </lineage>
</organism>
<dbReference type="GO" id="GO:0009986">
    <property type="term" value="C:cell surface"/>
    <property type="evidence" value="ECO:0007669"/>
    <property type="project" value="TreeGrafter"/>
</dbReference>
<keyword evidence="8" id="KW-0325">Glycoprotein</keyword>
<evidence type="ECO:0000256" key="6">
    <source>
        <dbReference type="ARBA" id="ARBA00022974"/>
    </source>
</evidence>
<dbReference type="GO" id="GO:0016477">
    <property type="term" value="P:cell migration"/>
    <property type="evidence" value="ECO:0007669"/>
    <property type="project" value="TreeGrafter"/>
</dbReference>
<keyword evidence="14" id="KW-1185">Reference proteome</keyword>
<evidence type="ECO:0000256" key="12">
    <source>
        <dbReference type="RuleBase" id="RU003519"/>
    </source>
</evidence>
<evidence type="ECO:0000256" key="10">
    <source>
        <dbReference type="ARBA" id="ARBA00023288"/>
    </source>
</evidence>
<dbReference type="GO" id="GO:0009966">
    <property type="term" value="P:regulation of signal transduction"/>
    <property type="evidence" value="ECO:0007669"/>
    <property type="project" value="InterPro"/>
</dbReference>
<keyword evidence="3" id="KW-1003">Cell membrane</keyword>
<keyword evidence="10 12" id="KW-0449">Lipoprotein</keyword>
<dbReference type="GO" id="GO:0005886">
    <property type="term" value="C:plasma membrane"/>
    <property type="evidence" value="ECO:0007669"/>
    <property type="project" value="UniProtKB-SubCell"/>
</dbReference>
<dbReference type="GO" id="GO:0005576">
    <property type="term" value="C:extracellular region"/>
    <property type="evidence" value="ECO:0007669"/>
    <property type="project" value="TreeGrafter"/>
</dbReference>
<keyword evidence="4 12" id="KW-0336">GPI-anchor</keyword>
<keyword evidence="6 12" id="KW-0654">Proteoglycan</keyword>
<evidence type="ECO:0000256" key="7">
    <source>
        <dbReference type="ARBA" id="ARBA00023136"/>
    </source>
</evidence>
<sequence>MLGAAVSGEHLRVCSQEYTCCGVEMEDALTHRSKADLEHLMEESSSALRTVFTTKHRKFDAFLGCKLVCLRSRVFLFRPLGTLP</sequence>
<evidence type="ECO:0000256" key="2">
    <source>
        <dbReference type="ARBA" id="ARBA00010260"/>
    </source>
</evidence>
<evidence type="ECO:0000313" key="14">
    <source>
        <dbReference type="Proteomes" id="UP000319801"/>
    </source>
</evidence>
<dbReference type="AlphaFoldDB" id="A0A556TK84"/>
<dbReference type="GO" id="GO:0098552">
    <property type="term" value="C:side of membrane"/>
    <property type="evidence" value="ECO:0007669"/>
    <property type="project" value="UniProtKB-KW"/>
</dbReference>
<evidence type="ECO:0000256" key="1">
    <source>
        <dbReference type="ARBA" id="ARBA00004609"/>
    </source>
</evidence>
<proteinExistence type="inferred from homology"/>
<dbReference type="EMBL" id="VCAZ01000004">
    <property type="protein sequence ID" value="TSK17751.1"/>
    <property type="molecule type" value="Genomic_DNA"/>
</dbReference>
<gene>
    <name evidence="13" type="ORF">Baya_1131</name>
</gene>
<protein>
    <submittedName>
        <fullName evidence="13">Glypican-6</fullName>
    </submittedName>
</protein>
<dbReference type="Proteomes" id="UP000319801">
    <property type="component" value="Unassembled WGS sequence"/>
</dbReference>
<evidence type="ECO:0000256" key="11">
    <source>
        <dbReference type="RuleBase" id="RU003518"/>
    </source>
</evidence>
<evidence type="ECO:0000256" key="5">
    <source>
        <dbReference type="ARBA" id="ARBA00022729"/>
    </source>
</evidence>
<comment type="function">
    <text evidence="12">Cell surface proteoglycan.</text>
</comment>
<accession>A0A556TK84</accession>
<dbReference type="GO" id="GO:1905475">
    <property type="term" value="P:regulation of protein localization to membrane"/>
    <property type="evidence" value="ECO:0007669"/>
    <property type="project" value="TreeGrafter"/>
</dbReference>
<comment type="caution">
    <text evidence="13">The sequence shown here is derived from an EMBL/GenBank/DDBJ whole genome shotgun (WGS) entry which is preliminary data.</text>
</comment>
<dbReference type="Pfam" id="PF01153">
    <property type="entry name" value="Glypican"/>
    <property type="match status" value="1"/>
</dbReference>
<comment type="similarity">
    <text evidence="2 11">Belongs to the glypican family.</text>
</comment>
<evidence type="ECO:0000256" key="3">
    <source>
        <dbReference type="ARBA" id="ARBA00022475"/>
    </source>
</evidence>
<reference evidence="13 14" key="1">
    <citation type="journal article" date="2019" name="Genome Biol. Evol.">
        <title>Whole-Genome Sequencing of the Giant Devil Catfish, Bagarius yarrelli.</title>
        <authorList>
            <person name="Jiang W."/>
            <person name="Lv Y."/>
            <person name="Cheng L."/>
            <person name="Yang K."/>
            <person name="Chao B."/>
            <person name="Wang X."/>
            <person name="Li Y."/>
            <person name="Pan X."/>
            <person name="You X."/>
            <person name="Zhang Y."/>
            <person name="Yang J."/>
            <person name="Li J."/>
            <person name="Zhang X."/>
            <person name="Liu S."/>
            <person name="Sun C."/>
            <person name="Yang J."/>
            <person name="Shi Q."/>
        </authorList>
    </citation>
    <scope>NUCLEOTIDE SEQUENCE [LARGE SCALE GENOMIC DNA]</scope>
    <source>
        <strain evidence="13">JWS20170419001</strain>
        <tissue evidence="13">Muscle</tissue>
    </source>
</reference>
<keyword evidence="7 12" id="KW-0472">Membrane</keyword>
<comment type="subcellular location">
    <subcellularLocation>
        <location evidence="1 12">Cell membrane</location>
        <topology evidence="1 12">Lipid-anchor</topology>
        <topology evidence="1 12">GPI-anchor</topology>
    </subcellularLocation>
</comment>
<keyword evidence="5" id="KW-0732">Signal</keyword>
<dbReference type="InterPro" id="IPR001863">
    <property type="entry name" value="Glypican"/>
</dbReference>
<keyword evidence="9 12" id="KW-0357">Heparan sulfate</keyword>
<name>A0A556TK84_BAGYA</name>
<dbReference type="GO" id="GO:0045202">
    <property type="term" value="C:synapse"/>
    <property type="evidence" value="ECO:0007669"/>
    <property type="project" value="TreeGrafter"/>
</dbReference>
<dbReference type="PANTHER" id="PTHR10822:SF30">
    <property type="entry name" value="DALLY-LIKE, ISOFORM A"/>
    <property type="match status" value="1"/>
</dbReference>
<evidence type="ECO:0000313" key="13">
    <source>
        <dbReference type="EMBL" id="TSK17751.1"/>
    </source>
</evidence>
<evidence type="ECO:0000256" key="4">
    <source>
        <dbReference type="ARBA" id="ARBA00022622"/>
    </source>
</evidence>
<dbReference type="OrthoDB" id="8869692at2759"/>
<evidence type="ECO:0000256" key="9">
    <source>
        <dbReference type="ARBA" id="ARBA00023207"/>
    </source>
</evidence>
<dbReference type="PANTHER" id="PTHR10822">
    <property type="entry name" value="GLYPICAN"/>
    <property type="match status" value="1"/>
</dbReference>
<evidence type="ECO:0000256" key="8">
    <source>
        <dbReference type="ARBA" id="ARBA00023180"/>
    </source>
</evidence>